<comment type="caution">
    <text evidence="2">The sequence shown here is derived from an EMBL/GenBank/DDBJ whole genome shotgun (WGS) entry which is preliminary data.</text>
</comment>
<reference evidence="2 3" key="1">
    <citation type="submission" date="2021-06" db="EMBL/GenBank/DDBJ databases">
        <title>Caerostris extrusa draft genome.</title>
        <authorList>
            <person name="Kono N."/>
            <person name="Arakawa K."/>
        </authorList>
    </citation>
    <scope>NUCLEOTIDE SEQUENCE [LARGE SCALE GENOMIC DNA]</scope>
</reference>
<accession>A0AAV4XSP4</accession>
<evidence type="ECO:0000313" key="2">
    <source>
        <dbReference type="EMBL" id="GIY96960.1"/>
    </source>
</evidence>
<name>A0AAV4XSP4_CAEEX</name>
<dbReference type="EMBL" id="BPLR01000721">
    <property type="protein sequence ID" value="GIY96960.1"/>
    <property type="molecule type" value="Genomic_DNA"/>
</dbReference>
<dbReference type="AlphaFoldDB" id="A0AAV4XSP4"/>
<sequence length="189" mass="21191">MAIVEGNSFDIQNTNVELSTAASDETIMNIGNNNVTLDEAIDDKNNLNIDDNEVMLDAPVSEETVLDFDNPNVVQEAAPEIIPNLSTKGKEILLDVVELMGKIDEKNVFLNNTHVTITRSKRLKARQPEEETISSKAESSFNEMDFKYSSWMITKNCDSVSKRDNPKKRQSPAKQDLHSKKWTLHPPTG</sequence>
<keyword evidence="3" id="KW-1185">Reference proteome</keyword>
<evidence type="ECO:0000313" key="3">
    <source>
        <dbReference type="Proteomes" id="UP001054945"/>
    </source>
</evidence>
<feature type="region of interest" description="Disordered" evidence="1">
    <location>
        <begin position="158"/>
        <end position="189"/>
    </location>
</feature>
<gene>
    <name evidence="2" type="ORF">CEXT_263121</name>
</gene>
<proteinExistence type="predicted"/>
<protein>
    <submittedName>
        <fullName evidence="2">Uncharacterized protein</fullName>
    </submittedName>
</protein>
<evidence type="ECO:0000256" key="1">
    <source>
        <dbReference type="SAM" id="MobiDB-lite"/>
    </source>
</evidence>
<dbReference type="Proteomes" id="UP001054945">
    <property type="component" value="Unassembled WGS sequence"/>
</dbReference>
<organism evidence="2 3">
    <name type="scientific">Caerostris extrusa</name>
    <name type="common">Bark spider</name>
    <name type="synonym">Caerostris bankana</name>
    <dbReference type="NCBI Taxonomy" id="172846"/>
    <lineage>
        <taxon>Eukaryota</taxon>
        <taxon>Metazoa</taxon>
        <taxon>Ecdysozoa</taxon>
        <taxon>Arthropoda</taxon>
        <taxon>Chelicerata</taxon>
        <taxon>Arachnida</taxon>
        <taxon>Araneae</taxon>
        <taxon>Araneomorphae</taxon>
        <taxon>Entelegynae</taxon>
        <taxon>Araneoidea</taxon>
        <taxon>Araneidae</taxon>
        <taxon>Caerostris</taxon>
    </lineage>
</organism>